<organism evidence="1 2">
    <name type="scientific">Asticcacaulis aquaticus</name>
    <dbReference type="NCBI Taxonomy" id="2984212"/>
    <lineage>
        <taxon>Bacteria</taxon>
        <taxon>Pseudomonadati</taxon>
        <taxon>Pseudomonadota</taxon>
        <taxon>Alphaproteobacteria</taxon>
        <taxon>Caulobacterales</taxon>
        <taxon>Caulobacteraceae</taxon>
        <taxon>Asticcacaulis</taxon>
    </lineage>
</organism>
<dbReference type="RefSeq" id="WP_272747792.1">
    <property type="nucleotide sequence ID" value="NZ_JAQQKX010000005.1"/>
</dbReference>
<evidence type="ECO:0008006" key="3">
    <source>
        <dbReference type="Google" id="ProtNLM"/>
    </source>
</evidence>
<name>A0ABT5HTQ2_9CAUL</name>
<sequence>MSEPTPREMVETINRIISESNTEELVHFRECIRKAAVMMPPTTTLRQFLIFLEFGVSDLRGNSISLSELKDQHDQPDNFGGKLFAKTTSSAFNMIFDDLKWLSKRPSDKDSRVKLVEMTPEGRKALFSITKKVDVKRD</sequence>
<protein>
    <recommendedName>
        <fullName evidence="3">HTH marR-type domain-containing protein</fullName>
    </recommendedName>
</protein>
<comment type="caution">
    <text evidence="1">The sequence shown here is derived from an EMBL/GenBank/DDBJ whole genome shotgun (WGS) entry which is preliminary data.</text>
</comment>
<dbReference type="EMBL" id="JAQQKX010000005">
    <property type="protein sequence ID" value="MDC7683318.1"/>
    <property type="molecule type" value="Genomic_DNA"/>
</dbReference>
<gene>
    <name evidence="1" type="ORF">PQU92_08520</name>
</gene>
<proteinExistence type="predicted"/>
<reference evidence="1 2" key="1">
    <citation type="submission" date="2023-01" db="EMBL/GenBank/DDBJ databases">
        <title>Novel species of the genus Asticcacaulis isolated from rivers.</title>
        <authorList>
            <person name="Lu H."/>
        </authorList>
    </citation>
    <scope>NUCLEOTIDE SEQUENCE [LARGE SCALE GENOMIC DNA]</scope>
    <source>
        <strain evidence="1 2">BYS171W</strain>
    </source>
</reference>
<evidence type="ECO:0000313" key="1">
    <source>
        <dbReference type="EMBL" id="MDC7683318.1"/>
    </source>
</evidence>
<dbReference type="Proteomes" id="UP001214854">
    <property type="component" value="Unassembled WGS sequence"/>
</dbReference>
<evidence type="ECO:0000313" key="2">
    <source>
        <dbReference type="Proteomes" id="UP001214854"/>
    </source>
</evidence>
<keyword evidence="2" id="KW-1185">Reference proteome</keyword>
<accession>A0ABT5HTQ2</accession>